<evidence type="ECO:0000313" key="2">
    <source>
        <dbReference type="Proteomes" id="UP000304900"/>
    </source>
</evidence>
<protein>
    <submittedName>
        <fullName evidence="1">Uncharacterized protein</fullName>
    </submittedName>
</protein>
<comment type="caution">
    <text evidence="1">The sequence shown here is derived from an EMBL/GenBank/DDBJ whole genome shotgun (WGS) entry which is preliminary data.</text>
</comment>
<dbReference type="RefSeq" id="WP_137342752.1">
    <property type="nucleotide sequence ID" value="NZ_BSQH01000019.1"/>
</dbReference>
<dbReference type="Proteomes" id="UP000304900">
    <property type="component" value="Unassembled WGS sequence"/>
</dbReference>
<organism evidence="1 2">
    <name type="scientific">Dyadobacter frigoris</name>
    <dbReference type="NCBI Taxonomy" id="2576211"/>
    <lineage>
        <taxon>Bacteria</taxon>
        <taxon>Pseudomonadati</taxon>
        <taxon>Bacteroidota</taxon>
        <taxon>Cytophagia</taxon>
        <taxon>Cytophagales</taxon>
        <taxon>Spirosomataceae</taxon>
        <taxon>Dyadobacter</taxon>
    </lineage>
</organism>
<dbReference type="AlphaFoldDB" id="A0A4U6CZR6"/>
<reference evidence="1 2" key="1">
    <citation type="submission" date="2019-05" db="EMBL/GenBank/DDBJ databases">
        <title>Dyadobacter AR-3-8 sp. nov., isolated from arctic soil.</title>
        <authorList>
            <person name="Chaudhary D.K."/>
        </authorList>
    </citation>
    <scope>NUCLEOTIDE SEQUENCE [LARGE SCALE GENOMIC DNA]</scope>
    <source>
        <strain evidence="1 2">AR-3-8</strain>
    </source>
</reference>
<accession>A0A4U6CZR6</accession>
<dbReference type="EMBL" id="SZVO01000013">
    <property type="protein sequence ID" value="TKT88898.1"/>
    <property type="molecule type" value="Genomic_DNA"/>
</dbReference>
<proteinExistence type="predicted"/>
<evidence type="ECO:0000313" key="1">
    <source>
        <dbReference type="EMBL" id="TKT88898.1"/>
    </source>
</evidence>
<dbReference type="OrthoDB" id="923118at2"/>
<keyword evidence="2" id="KW-1185">Reference proteome</keyword>
<sequence length="361" mass="41329">MEESLSWAWFTNGGSPGGKIASSYFSIRNNGKPVSINGDKGSSYFWQAWFLKDAPKTTILAGSQSMYLITEENGKSKIVPVNEQDNNFGKIQWLDSENGQPGKQREIYNADASNTPGYLSGGQFLFINTKVVLDIQTLKSYQTDVNSSELVTQLDDYNPFDSRAVAMSPDKSQLVLIGTRRNPVSHLSQYALITIDFVKNKAYAVPFDRTETRFSTIWDASSEWVNTYFHWITNANGSEILQKRWLELSPYWIGRWTIYPPDNIIQNYQLVPVRKDIVKSLVDFVKLKYPPVEIETREQSPQTINYLTINKSRLGLYFNSANQTLSLESENKELLKEIGEKFDHELRKGRFQNDFGKFEVD</sequence>
<gene>
    <name evidence="1" type="ORF">FDK13_25000</name>
</gene>
<name>A0A4U6CZR6_9BACT</name>